<keyword evidence="5 20" id="KW-0812">Transmembrane</keyword>
<dbReference type="GO" id="GO:0006171">
    <property type="term" value="P:cAMP biosynthetic process"/>
    <property type="evidence" value="ECO:0007669"/>
    <property type="project" value="UniProtKB-KW"/>
</dbReference>
<dbReference type="GO" id="GO:0004016">
    <property type="term" value="F:adenylate cyclase activity"/>
    <property type="evidence" value="ECO:0007669"/>
    <property type="project" value="UniProtKB-EC"/>
</dbReference>
<keyword evidence="17" id="KW-0464">Manganese</keyword>
<reference evidence="23" key="1">
    <citation type="submission" date="2023-01" db="EMBL/GenBank/DDBJ databases">
        <title>Key to firefly adult light organ development and bioluminescence: homeobox transcription factors regulate luciferase expression and transportation to peroxisome.</title>
        <authorList>
            <person name="Fu X."/>
        </authorList>
    </citation>
    <scope>NUCLEOTIDE SEQUENCE [LARGE SCALE GENOMIC DNA]</scope>
</reference>
<accession>A0AAN7S915</accession>
<dbReference type="InterPro" id="IPR018297">
    <property type="entry name" value="A/G_cyclase_CS"/>
</dbReference>
<evidence type="ECO:0000256" key="16">
    <source>
        <dbReference type="PIRSR" id="PIRSR039050-50"/>
    </source>
</evidence>
<dbReference type="PROSITE" id="PS50125">
    <property type="entry name" value="GUANYLATE_CYCLASE_2"/>
    <property type="match status" value="2"/>
</dbReference>
<feature type="binding site" evidence="16">
    <location>
        <begin position="995"/>
        <end position="997"/>
    </location>
    <ligand>
        <name>ATP</name>
        <dbReference type="ChEBI" id="CHEBI:30616"/>
    </ligand>
</feature>
<dbReference type="PIRSF" id="PIRSF039050">
    <property type="entry name" value="Ade_cyc"/>
    <property type="match status" value="1"/>
</dbReference>
<feature type="transmembrane region" description="Helical" evidence="20">
    <location>
        <begin position="81"/>
        <end position="98"/>
    </location>
</feature>
<dbReference type="FunFam" id="3.30.70.1230:FF:000001">
    <property type="entry name" value="Adenylate cyclase"/>
    <property type="match status" value="1"/>
</dbReference>
<proteinExistence type="inferred from homology"/>
<comment type="cofactor">
    <cofactor evidence="2">
        <name>Mn(2+)</name>
        <dbReference type="ChEBI" id="CHEBI:29035"/>
    </cofactor>
</comment>
<evidence type="ECO:0000256" key="13">
    <source>
        <dbReference type="ARBA" id="ARBA00023136"/>
    </source>
</evidence>
<feature type="transmembrane region" description="Helical" evidence="20">
    <location>
        <begin position="667"/>
        <end position="688"/>
    </location>
</feature>
<keyword evidence="13 20" id="KW-0472">Membrane</keyword>
<dbReference type="PANTHER" id="PTHR45627:SF16">
    <property type="entry name" value="ADENYLATE CYCLASE"/>
    <property type="match status" value="1"/>
</dbReference>
<gene>
    <name evidence="22" type="ORF">RN001_007282</name>
</gene>
<dbReference type="GO" id="GO:0005524">
    <property type="term" value="F:ATP binding"/>
    <property type="evidence" value="ECO:0007669"/>
    <property type="project" value="UniProtKB-KW"/>
</dbReference>
<keyword evidence="6 17" id="KW-0479">Metal-binding</keyword>
<evidence type="ECO:0000256" key="11">
    <source>
        <dbReference type="ARBA" id="ARBA00022989"/>
    </source>
</evidence>
<evidence type="ECO:0000256" key="17">
    <source>
        <dbReference type="PIRSR" id="PIRSR039050-51"/>
    </source>
</evidence>
<dbReference type="PROSITE" id="PS00452">
    <property type="entry name" value="GUANYLATE_CYCLASE_1"/>
    <property type="match status" value="2"/>
</dbReference>
<dbReference type="InterPro" id="IPR001054">
    <property type="entry name" value="A/G_cyclase"/>
</dbReference>
<comment type="cofactor">
    <cofactor evidence="17">
        <name>Mg(2+)</name>
        <dbReference type="ChEBI" id="CHEBI:18420"/>
    </cofactor>
    <cofactor evidence="17">
        <name>Mn(2+)</name>
        <dbReference type="ChEBI" id="CHEBI:29035"/>
    </cofactor>
    <text evidence="17">Binds 2 magnesium ions per subunit. Is also active with manganese (in vitro).</text>
</comment>
<comment type="caution">
    <text evidence="22">The sequence shown here is derived from an EMBL/GenBank/DDBJ whole genome shotgun (WGS) entry which is preliminary data.</text>
</comment>
<dbReference type="AlphaFoldDB" id="A0AAN7S915"/>
<keyword evidence="9 16" id="KW-0067">ATP-binding</keyword>
<evidence type="ECO:0000256" key="20">
    <source>
        <dbReference type="SAM" id="Phobius"/>
    </source>
</evidence>
<keyword evidence="7" id="KW-0677">Repeat</keyword>
<evidence type="ECO:0000256" key="2">
    <source>
        <dbReference type="ARBA" id="ARBA00001936"/>
    </source>
</evidence>
<feature type="transmembrane region" description="Helical" evidence="20">
    <location>
        <begin position="147"/>
        <end position="170"/>
    </location>
</feature>
<dbReference type="Proteomes" id="UP001353858">
    <property type="component" value="Unassembled WGS sequence"/>
</dbReference>
<feature type="binding site" evidence="17">
    <location>
        <position position="366"/>
    </location>
    <ligand>
        <name>Mg(2+)</name>
        <dbReference type="ChEBI" id="CHEBI:18420"/>
        <label>2</label>
        <note>catalytic</note>
    </ligand>
</feature>
<feature type="transmembrane region" description="Helical" evidence="20">
    <location>
        <begin position="747"/>
        <end position="764"/>
    </location>
</feature>
<dbReference type="InterPro" id="IPR009398">
    <property type="entry name" value="Adcy_conserved_dom"/>
</dbReference>
<feature type="domain" description="Guanylate cyclase" evidence="21">
    <location>
        <begin position="317"/>
        <end position="444"/>
    </location>
</feature>
<name>A0AAN7S915_9COLE</name>
<feature type="binding site" evidence="17">
    <location>
        <position position="366"/>
    </location>
    <ligand>
        <name>Mg(2+)</name>
        <dbReference type="ChEBI" id="CHEBI:18420"/>
        <label>1</label>
        <note>catalytic</note>
    </ligand>
</feature>
<keyword evidence="12" id="KW-0115">cAMP biosynthesis</keyword>
<evidence type="ECO:0000256" key="12">
    <source>
        <dbReference type="ARBA" id="ARBA00022998"/>
    </source>
</evidence>
<keyword evidence="23" id="KW-1185">Reference proteome</keyword>
<feature type="binding site" evidence="16">
    <location>
        <begin position="322"/>
        <end position="327"/>
    </location>
    <ligand>
        <name>ATP</name>
        <dbReference type="ChEBI" id="CHEBI:30616"/>
    </ligand>
</feature>
<feature type="non-terminal residue" evidence="22">
    <location>
        <position position="1"/>
    </location>
</feature>
<feature type="transmembrane region" description="Helical" evidence="20">
    <location>
        <begin position="118"/>
        <end position="140"/>
    </location>
</feature>
<feature type="binding site" evidence="17">
    <location>
        <position position="323"/>
    </location>
    <ligand>
        <name>Mg(2+)</name>
        <dbReference type="ChEBI" id="CHEBI:18420"/>
        <label>2</label>
        <note>catalytic</note>
    </ligand>
</feature>
<dbReference type="Pfam" id="PF16214">
    <property type="entry name" value="AC_N"/>
    <property type="match status" value="1"/>
</dbReference>
<evidence type="ECO:0000256" key="14">
    <source>
        <dbReference type="ARBA" id="ARBA00023180"/>
    </source>
</evidence>
<feature type="transmembrane region" description="Helical" evidence="20">
    <location>
        <begin position="201"/>
        <end position="221"/>
    </location>
</feature>
<evidence type="ECO:0000256" key="19">
    <source>
        <dbReference type="SAM" id="MobiDB-lite"/>
    </source>
</evidence>
<evidence type="ECO:0000256" key="9">
    <source>
        <dbReference type="ARBA" id="ARBA00022840"/>
    </source>
</evidence>
<feature type="binding site" evidence="16">
    <location>
        <begin position="1002"/>
        <end position="1006"/>
    </location>
    <ligand>
        <name>ATP</name>
        <dbReference type="ChEBI" id="CHEBI:30616"/>
    </ligand>
</feature>
<evidence type="ECO:0000256" key="6">
    <source>
        <dbReference type="ARBA" id="ARBA00022723"/>
    </source>
</evidence>
<comment type="similarity">
    <text evidence="18">Belongs to the adenylyl cyclase class-4/guanylyl cyclase family.</text>
</comment>
<dbReference type="GO" id="GO:0005886">
    <property type="term" value="C:plasma membrane"/>
    <property type="evidence" value="ECO:0007669"/>
    <property type="project" value="InterPro"/>
</dbReference>
<dbReference type="FunFam" id="3.30.70.1230:FF:000002">
    <property type="entry name" value="Adenylate cyclase"/>
    <property type="match status" value="1"/>
</dbReference>
<keyword evidence="11 20" id="KW-1133">Transmembrane helix</keyword>
<feature type="transmembrane region" description="Helical" evidence="20">
    <location>
        <begin position="596"/>
        <end position="617"/>
    </location>
</feature>
<evidence type="ECO:0000313" key="23">
    <source>
        <dbReference type="Proteomes" id="UP001353858"/>
    </source>
</evidence>
<dbReference type="Pfam" id="PF00211">
    <property type="entry name" value="Guanylate_cyc"/>
    <property type="match status" value="2"/>
</dbReference>
<feature type="binding site" evidence="16">
    <location>
        <position position="410"/>
    </location>
    <ligand>
        <name>ATP</name>
        <dbReference type="ChEBI" id="CHEBI:30616"/>
    </ligand>
</feature>
<dbReference type="SUPFAM" id="SSF55073">
    <property type="entry name" value="Nucleotide cyclase"/>
    <property type="match status" value="2"/>
</dbReference>
<feature type="binding site" evidence="17">
    <location>
        <position position="322"/>
    </location>
    <ligand>
        <name>Mg(2+)</name>
        <dbReference type="ChEBI" id="CHEBI:18420"/>
        <label>1</label>
        <note>catalytic</note>
    </ligand>
</feature>
<feature type="binding site" evidence="16">
    <location>
        <position position="921"/>
    </location>
    <ligand>
        <name>ATP</name>
        <dbReference type="ChEBI" id="CHEBI:30616"/>
    </ligand>
</feature>
<evidence type="ECO:0000256" key="10">
    <source>
        <dbReference type="ARBA" id="ARBA00022842"/>
    </source>
</evidence>
<evidence type="ECO:0000256" key="3">
    <source>
        <dbReference type="ARBA" id="ARBA00004141"/>
    </source>
</evidence>
<keyword evidence="8 16" id="KW-0547">Nucleotide-binding</keyword>
<dbReference type="CDD" id="cd07302">
    <property type="entry name" value="CHD"/>
    <property type="match status" value="2"/>
</dbReference>
<feature type="transmembrane region" description="Helical" evidence="20">
    <location>
        <begin position="623"/>
        <end position="647"/>
    </location>
</feature>
<dbReference type="Gene3D" id="3.30.70.1230">
    <property type="entry name" value="Nucleotide cyclase"/>
    <property type="match status" value="2"/>
</dbReference>
<organism evidence="22 23">
    <name type="scientific">Aquatica leii</name>
    <dbReference type="NCBI Taxonomy" id="1421715"/>
    <lineage>
        <taxon>Eukaryota</taxon>
        <taxon>Metazoa</taxon>
        <taxon>Ecdysozoa</taxon>
        <taxon>Arthropoda</taxon>
        <taxon>Hexapoda</taxon>
        <taxon>Insecta</taxon>
        <taxon>Pterygota</taxon>
        <taxon>Neoptera</taxon>
        <taxon>Endopterygota</taxon>
        <taxon>Coleoptera</taxon>
        <taxon>Polyphaga</taxon>
        <taxon>Elateriformia</taxon>
        <taxon>Elateroidea</taxon>
        <taxon>Lampyridae</taxon>
        <taxon>Luciolinae</taxon>
        <taxon>Aquatica</taxon>
    </lineage>
</organism>
<sequence length="1099" mass="123980">VAGNLRSTTIRENGTALSSTDKECGETQHLVTGTTSQKSNTSLLFKLKKLFKNICKTPQFTDPQVEMLYQRYFLKMNQSNMTCLISLLLLFCIGLFILTSVDLLPKENKISSDRLNKLLGFLCTSGTCVVIYGILLTILSRPAMNEVYLIIISYFVLITFLALEICVSIYSGKDRPTAGTIIGLTCTYLTYALLPIRLKDAFLSGVVLAGIDILSLLYISARSSTEIESCIIILMCGNIAGTCTHYPRELAQRKAFLETRQCIEARLKIQRENQQQERLLLSVLPRHVAMEMKADIAGQPIEAQFHKIYIQRHDNVSILFADICGFTTLSDQCTAEELVRILNELFARFDRLAFEHHCLRIKLLGDCYYCVSGLPEARPDHAHCTVEMGLDMIDAIALVREVMAVNVNMRVGIHTGRVHCGVLGLRKWQFDVWSNDVTLANHMESGGIPGRIHITKETLLCLDGDYEVEAGNGGDRNSYLKDHNIDTYLIVPKDSYRAAKKPQQTFSMNGDISKEMRVMGHGSQHGKHSSHLTTRLGFGDASDEKNPEDEVNEYLMKAIDARSIDRLRTEHCRPFLLYFRDAQKETKYAMERDRMLNLYFFCSIICFMAIVLVEVIITYMNLIIVSSIIAVMLILVAVQFLVSIENVTNVNSNLRKISKRIHENRNVAQIISVLVIICVYLVALLPIFSSSKIVECVNVTTTDNFSSVHFEYYCEPVTYIDHILLLVIISMTACAVYQVLISLLKTIILVGIIGSYLCICITFNDTCQSIFKEKSGFLLDHTITSQYINVIVLTAFVIALIIHGQQIEATYRLDFVWKLQATEEKDDMENLEAYNKKLLANILPVHVAEHFLNSENNDELYHEQCDFVCIMFASIPNFSEFYVELEGNNEGVECLRLLNEIIADFDELLSEDQFRYIEKIKSTGATYMAASGLTQNTCDMKQFRHVTAMADYALRIREQLAVVNEHSFNNFRIRIGINIGPVVAGVIGARKPQYDIWGNAVNVASRMDSTGVVDKIQVTKELYQILCKKGYPLTCRGTIEVKGKGNMETYFLNGYRDNNMQTETNVIANPLFGVNVMSKHLPFANLAESSSNGISDQFV</sequence>
<dbReference type="GO" id="GO:0007189">
    <property type="term" value="P:adenylate cyclase-activating G protein-coupled receptor signaling pathway"/>
    <property type="evidence" value="ECO:0007669"/>
    <property type="project" value="TreeGrafter"/>
</dbReference>
<comment type="subcellular location">
    <subcellularLocation>
        <location evidence="3">Membrane</location>
        <topology evidence="3">Multi-pass membrane protein</topology>
    </subcellularLocation>
</comment>
<dbReference type="SMART" id="SM00044">
    <property type="entry name" value="CYCc"/>
    <property type="match status" value="2"/>
</dbReference>
<evidence type="ECO:0000256" key="4">
    <source>
        <dbReference type="ARBA" id="ARBA00012201"/>
    </source>
</evidence>
<dbReference type="GO" id="GO:0046872">
    <property type="term" value="F:metal ion binding"/>
    <property type="evidence" value="ECO:0007669"/>
    <property type="project" value="UniProtKB-KW"/>
</dbReference>
<dbReference type="InterPro" id="IPR030672">
    <property type="entry name" value="Adcy"/>
</dbReference>
<evidence type="ECO:0000256" key="7">
    <source>
        <dbReference type="ARBA" id="ARBA00022737"/>
    </source>
</evidence>
<protein>
    <recommendedName>
        <fullName evidence="4">adenylate cyclase</fullName>
        <ecNumber evidence="4">4.6.1.1</ecNumber>
    </recommendedName>
</protein>
<feature type="binding site" evidence="16">
    <location>
        <begin position="364"/>
        <end position="366"/>
    </location>
    <ligand>
        <name>ATP</name>
        <dbReference type="ChEBI" id="CHEBI:30616"/>
    </ligand>
</feature>
<dbReference type="InterPro" id="IPR032628">
    <property type="entry name" value="AC_N"/>
</dbReference>
<comment type="catalytic activity">
    <reaction evidence="1">
        <text>ATP = 3',5'-cyclic AMP + diphosphate</text>
        <dbReference type="Rhea" id="RHEA:15389"/>
        <dbReference type="ChEBI" id="CHEBI:30616"/>
        <dbReference type="ChEBI" id="CHEBI:33019"/>
        <dbReference type="ChEBI" id="CHEBI:58165"/>
        <dbReference type="EC" id="4.6.1.1"/>
    </reaction>
</comment>
<dbReference type="Pfam" id="PF06327">
    <property type="entry name" value="Adcy_cons_dom"/>
    <property type="match status" value="1"/>
</dbReference>
<evidence type="ECO:0000256" key="18">
    <source>
        <dbReference type="RuleBase" id="RU000405"/>
    </source>
</evidence>
<evidence type="ECO:0000256" key="5">
    <source>
        <dbReference type="ARBA" id="ARBA00022692"/>
    </source>
</evidence>
<dbReference type="EC" id="4.6.1.1" evidence="4"/>
<dbReference type="EMBL" id="JARPUR010000003">
    <property type="protein sequence ID" value="KAK4879136.1"/>
    <property type="molecule type" value="Genomic_DNA"/>
</dbReference>
<keyword evidence="14" id="KW-0325">Glycoprotein</keyword>
<evidence type="ECO:0000259" key="21">
    <source>
        <dbReference type="PROSITE" id="PS50125"/>
    </source>
</evidence>
<evidence type="ECO:0000256" key="1">
    <source>
        <dbReference type="ARBA" id="ARBA00001593"/>
    </source>
</evidence>
<feature type="region of interest" description="Disordered" evidence="19">
    <location>
        <begin position="523"/>
        <end position="546"/>
    </location>
</feature>
<dbReference type="PANTHER" id="PTHR45627">
    <property type="entry name" value="ADENYLATE CYCLASE TYPE 1"/>
    <property type="match status" value="1"/>
</dbReference>
<feature type="transmembrane region" description="Helical" evidence="20">
    <location>
        <begin position="784"/>
        <end position="802"/>
    </location>
</feature>
<feature type="domain" description="Guanylate cyclase" evidence="21">
    <location>
        <begin position="869"/>
        <end position="1008"/>
    </location>
</feature>
<evidence type="ECO:0000256" key="8">
    <source>
        <dbReference type="ARBA" id="ARBA00022741"/>
    </source>
</evidence>
<evidence type="ECO:0000256" key="15">
    <source>
        <dbReference type="ARBA" id="ARBA00023239"/>
    </source>
</evidence>
<keyword evidence="10 17" id="KW-0460">Magnesium</keyword>
<keyword evidence="15 18" id="KW-0456">Lyase</keyword>
<feature type="binding site" evidence="16">
    <location>
        <position position="1042"/>
    </location>
    <ligand>
        <name>ATP</name>
        <dbReference type="ChEBI" id="CHEBI:30616"/>
    </ligand>
</feature>
<dbReference type="GO" id="GO:0035556">
    <property type="term" value="P:intracellular signal transduction"/>
    <property type="evidence" value="ECO:0007669"/>
    <property type="project" value="InterPro"/>
</dbReference>
<evidence type="ECO:0000313" key="22">
    <source>
        <dbReference type="EMBL" id="KAK4879136.1"/>
    </source>
</evidence>
<feature type="binding site" evidence="17">
    <location>
        <position position="322"/>
    </location>
    <ligand>
        <name>Mg(2+)</name>
        <dbReference type="ChEBI" id="CHEBI:18420"/>
        <label>2</label>
        <note>catalytic</note>
    </ligand>
</feature>
<feature type="transmembrane region" description="Helical" evidence="20">
    <location>
        <begin position="719"/>
        <end position="740"/>
    </location>
</feature>
<dbReference type="InterPro" id="IPR029787">
    <property type="entry name" value="Nucleotide_cyclase"/>
</dbReference>